<evidence type="ECO:0000313" key="2">
    <source>
        <dbReference type="EMBL" id="KZV93561.1"/>
    </source>
</evidence>
<feature type="region of interest" description="Disordered" evidence="1">
    <location>
        <begin position="1"/>
        <end position="22"/>
    </location>
</feature>
<proteinExistence type="predicted"/>
<protein>
    <recommendedName>
        <fullName evidence="4">Protein kinase domain-containing protein</fullName>
    </recommendedName>
</protein>
<dbReference type="Gene3D" id="1.10.510.10">
    <property type="entry name" value="Transferase(Phosphotransferase) domain 1"/>
    <property type="match status" value="1"/>
</dbReference>
<dbReference type="Proteomes" id="UP000077266">
    <property type="component" value="Unassembled WGS sequence"/>
</dbReference>
<feature type="region of interest" description="Disordered" evidence="1">
    <location>
        <begin position="202"/>
        <end position="286"/>
    </location>
</feature>
<reference evidence="2 3" key="1">
    <citation type="journal article" date="2016" name="Mol. Biol. Evol.">
        <title>Comparative Genomics of Early-Diverging Mushroom-Forming Fungi Provides Insights into the Origins of Lignocellulose Decay Capabilities.</title>
        <authorList>
            <person name="Nagy L.G."/>
            <person name="Riley R."/>
            <person name="Tritt A."/>
            <person name="Adam C."/>
            <person name="Daum C."/>
            <person name="Floudas D."/>
            <person name="Sun H."/>
            <person name="Yadav J.S."/>
            <person name="Pangilinan J."/>
            <person name="Larsson K.H."/>
            <person name="Matsuura K."/>
            <person name="Barry K."/>
            <person name="Labutti K."/>
            <person name="Kuo R."/>
            <person name="Ohm R.A."/>
            <person name="Bhattacharya S.S."/>
            <person name="Shirouzu T."/>
            <person name="Yoshinaga Y."/>
            <person name="Martin F.M."/>
            <person name="Grigoriev I.V."/>
            <person name="Hibbett D.S."/>
        </authorList>
    </citation>
    <scope>NUCLEOTIDE SEQUENCE [LARGE SCALE GENOMIC DNA]</scope>
    <source>
        <strain evidence="2 3">HHB12029</strain>
    </source>
</reference>
<feature type="compositionally biased region" description="Low complexity" evidence="1">
    <location>
        <begin position="245"/>
        <end position="258"/>
    </location>
</feature>
<evidence type="ECO:0008006" key="4">
    <source>
        <dbReference type="Google" id="ProtNLM"/>
    </source>
</evidence>
<sequence length="286" mass="30264">MSSPTPSDAQTPADTPTVAPVPAPPLPLSLKEHLALKPAADRRVLLLQVAVFLAFYHVVERVIHGDVKLTSVFVNDSGDAQLPKSRSTVPITSLPRAPTNPEERLPMTTATDVYAFAWLVFYAFTDIDPQVLARNPQTMRLIASGVKPNRPGPGTLPHQRGLNDTIWSMLVRCWDISPAARPPITEVLLAFNLPAPTVNPLPAPPPPYEARPAGGGGPTDAFGSADADDPASTDGSREASVVGSAATAEPTHAHAPTESVDRQRDTEDNDPGPDTSMSTEGDDAAN</sequence>
<evidence type="ECO:0000256" key="1">
    <source>
        <dbReference type="SAM" id="MobiDB-lite"/>
    </source>
</evidence>
<name>A0A165ILC3_EXIGL</name>
<accession>A0A165ILC3</accession>
<organism evidence="2 3">
    <name type="scientific">Exidia glandulosa HHB12029</name>
    <dbReference type="NCBI Taxonomy" id="1314781"/>
    <lineage>
        <taxon>Eukaryota</taxon>
        <taxon>Fungi</taxon>
        <taxon>Dikarya</taxon>
        <taxon>Basidiomycota</taxon>
        <taxon>Agaricomycotina</taxon>
        <taxon>Agaricomycetes</taxon>
        <taxon>Auriculariales</taxon>
        <taxon>Exidiaceae</taxon>
        <taxon>Exidia</taxon>
    </lineage>
</organism>
<evidence type="ECO:0000313" key="3">
    <source>
        <dbReference type="Proteomes" id="UP000077266"/>
    </source>
</evidence>
<dbReference type="SUPFAM" id="SSF56112">
    <property type="entry name" value="Protein kinase-like (PK-like)"/>
    <property type="match status" value="1"/>
</dbReference>
<feature type="region of interest" description="Disordered" evidence="1">
    <location>
        <begin position="81"/>
        <end position="104"/>
    </location>
</feature>
<dbReference type="AlphaFoldDB" id="A0A165ILC3"/>
<dbReference type="EMBL" id="KV425988">
    <property type="protein sequence ID" value="KZV93561.1"/>
    <property type="molecule type" value="Genomic_DNA"/>
</dbReference>
<feature type="compositionally biased region" description="Polar residues" evidence="1">
    <location>
        <begin position="1"/>
        <end position="10"/>
    </location>
</feature>
<dbReference type="InParanoid" id="A0A165ILC3"/>
<keyword evidence="3" id="KW-1185">Reference proteome</keyword>
<dbReference type="InterPro" id="IPR011009">
    <property type="entry name" value="Kinase-like_dom_sf"/>
</dbReference>
<dbReference type="OrthoDB" id="4062651at2759"/>
<gene>
    <name evidence="2" type="ORF">EXIGLDRAFT_749094</name>
</gene>